<sequence>MHKTKKKTAKIPKPIKIKKEKTDEDRMPQSMMYYIDDRLELVKQIFGSLKPKTIMNLAPEFLKTQSLEEIEEACLNELLCISTKRLKSIITATKCPTDTESSEDEDVQRKEEHVSLEEISSDSEIEGGTSKKGKKKKASKLEDKNKAGAKNDPQKPAEKNEEEGQISVLELLELQARARAIRSQLALEPVTKIEVDSDKEDGPDRDEQSSSKKSKKPHKSDKNERKRTSSTRESQDSSNNISRSSDKESETRKTKKVKLKRNYRNSSAHNNEDEEGEKAKSTETTGNETSISKENDASEKRTANSSSQQEIVEKIKKEKSSRSPSPDVIPIVAEPETLLINDSSDEETGKNRQTDESAKIEEPLPKEGGKDRKISEMEDGEVDECGEGREKTSNKFEQQPEKENESNNVNEATENDKDKHQEESMASEDSSAKNQEKETKVIAAEEEYEDRNDDVISLGEDLEDEMDEQLENITKADNMDKDSAASSSPAKSKKKKYSEEKNKTEDNQSWHDRYMKSSKVSKVLAASRLGKKVRDKIKKSKEAPRESSDKTEEKEEVFTSKHEEGSLEQYKELLELRQRKSK</sequence>
<evidence type="ECO:0000256" key="1">
    <source>
        <dbReference type="SAM" id="MobiDB-lite"/>
    </source>
</evidence>
<feature type="compositionally biased region" description="Acidic residues" evidence="1">
    <location>
        <begin position="460"/>
        <end position="470"/>
    </location>
</feature>
<feature type="compositionally biased region" description="Basic and acidic residues" evidence="1">
    <location>
        <begin position="497"/>
        <end position="515"/>
    </location>
</feature>
<feature type="compositionally biased region" description="Basic and acidic residues" evidence="1">
    <location>
        <begin position="191"/>
        <end position="210"/>
    </location>
</feature>
<dbReference type="VEuPathDB" id="VectorBase:MDOA013756"/>
<dbReference type="InterPro" id="IPR038991">
    <property type="entry name" value="CAAP1"/>
</dbReference>
<feature type="compositionally biased region" description="Basic residues" evidence="1">
    <location>
        <begin position="1"/>
        <end position="19"/>
    </location>
</feature>
<evidence type="ECO:0000313" key="2">
    <source>
        <dbReference type="EMBL" id="AFP63162.1"/>
    </source>
</evidence>
<reference evidence="2" key="1">
    <citation type="submission" date="2012-08" db="EMBL/GenBank/DDBJ databases">
        <title>Transcriptome of adult Musca domestica launches a platform for comparative house fly gene expression and characterization of differential gene expression among resistant and susceptible house flies.</title>
        <authorList>
            <person name="Liu N."/>
            <person name="Zhang L."/>
            <person name="Li M."/>
            <person name="Reid W."/>
        </authorList>
    </citation>
    <scope>NUCLEOTIDE SEQUENCE</scope>
    <source>
        <strain evidence="2">ALHF</strain>
        <tissue evidence="2">Whole body</tissue>
    </source>
</reference>
<dbReference type="PANTHER" id="PTHR14740:SF3">
    <property type="entry name" value="CASPASE ACTIVITY AND APOPTOSIS INHIBITOR 1"/>
    <property type="match status" value="1"/>
</dbReference>
<feature type="region of interest" description="Disordered" evidence="1">
    <location>
        <begin position="182"/>
        <end position="569"/>
    </location>
</feature>
<feature type="compositionally biased region" description="Basic and acidic residues" evidence="1">
    <location>
        <begin position="347"/>
        <end position="376"/>
    </location>
</feature>
<dbReference type="PANTHER" id="PTHR14740">
    <property type="entry name" value="CASPASE ACTIVITY AND APOPTOSIS INHIBITOR 1"/>
    <property type="match status" value="1"/>
</dbReference>
<dbReference type="VEuPathDB" id="VectorBase:MDOMA2_018466"/>
<feature type="compositionally biased region" description="Basic and acidic residues" evidence="1">
    <location>
        <begin position="414"/>
        <end position="423"/>
    </location>
</feature>
<protein>
    <submittedName>
        <fullName evidence="2">Uncharacterized protein</fullName>
    </submittedName>
</protein>
<dbReference type="EMBL" id="KA648533">
    <property type="protein sequence ID" value="AFP63162.1"/>
    <property type="molecule type" value="mRNA"/>
</dbReference>
<dbReference type="GO" id="GO:0042981">
    <property type="term" value="P:regulation of apoptotic process"/>
    <property type="evidence" value="ECO:0007669"/>
    <property type="project" value="InterPro"/>
</dbReference>
<feature type="region of interest" description="Disordered" evidence="1">
    <location>
        <begin position="95"/>
        <end position="164"/>
    </location>
</feature>
<feature type="compositionally biased region" description="Basic residues" evidence="1">
    <location>
        <begin position="253"/>
        <end position="263"/>
    </location>
</feature>
<feature type="compositionally biased region" description="Basic and acidic residues" evidence="1">
    <location>
        <begin position="107"/>
        <end position="116"/>
    </location>
</feature>
<feature type="compositionally biased region" description="Basic and acidic residues" evidence="1">
    <location>
        <begin position="386"/>
        <end position="405"/>
    </location>
</feature>
<proteinExistence type="evidence at transcript level"/>
<feature type="compositionally biased region" description="Basic and acidic residues" evidence="1">
    <location>
        <begin position="291"/>
        <end position="302"/>
    </location>
</feature>
<accession>T1PKR3</accession>
<feature type="compositionally biased region" description="Basic and acidic residues" evidence="1">
    <location>
        <begin position="311"/>
        <end position="321"/>
    </location>
</feature>
<feature type="compositionally biased region" description="Basic and acidic residues" evidence="1">
    <location>
        <begin position="540"/>
        <end position="569"/>
    </location>
</feature>
<feature type="region of interest" description="Disordered" evidence="1">
    <location>
        <begin position="1"/>
        <end position="23"/>
    </location>
</feature>
<dbReference type="AlphaFoldDB" id="T1PKR3"/>
<dbReference type="Pfam" id="PF15335">
    <property type="entry name" value="CAAP1"/>
    <property type="match status" value="1"/>
</dbReference>
<organism evidence="2">
    <name type="scientific">Musca domestica</name>
    <name type="common">House fly</name>
    <dbReference type="NCBI Taxonomy" id="7370"/>
    <lineage>
        <taxon>Eukaryota</taxon>
        <taxon>Metazoa</taxon>
        <taxon>Ecdysozoa</taxon>
        <taxon>Arthropoda</taxon>
        <taxon>Hexapoda</taxon>
        <taxon>Insecta</taxon>
        <taxon>Pterygota</taxon>
        <taxon>Neoptera</taxon>
        <taxon>Endopterygota</taxon>
        <taxon>Diptera</taxon>
        <taxon>Brachycera</taxon>
        <taxon>Muscomorpha</taxon>
        <taxon>Muscoidea</taxon>
        <taxon>Muscidae</taxon>
        <taxon>Musca</taxon>
    </lineage>
</organism>
<name>T1PKR3_MUSDO</name>
<feature type="compositionally biased region" description="Basic residues" evidence="1">
    <location>
        <begin position="529"/>
        <end position="539"/>
    </location>
</feature>
<feature type="compositionally biased region" description="Basic and acidic residues" evidence="1">
    <location>
        <begin position="430"/>
        <end position="440"/>
    </location>
</feature>